<dbReference type="Gene3D" id="1.20.1250.20">
    <property type="entry name" value="MFS general substrate transporter like domains"/>
    <property type="match status" value="1"/>
</dbReference>
<dbReference type="GO" id="GO:0005886">
    <property type="term" value="C:plasma membrane"/>
    <property type="evidence" value="ECO:0007669"/>
    <property type="project" value="UniProtKB-SubCell"/>
</dbReference>
<evidence type="ECO:0000256" key="10">
    <source>
        <dbReference type="ARBA" id="ARBA00030646"/>
    </source>
</evidence>
<sequence length="413" mass="45016">MKSNIPVAITIALLSSLAFAATLPAPAVCIPGTETISTKAFDGKDLIESRCQMVETYLTSRNTAVEASKKLKARNRNLCGAPCTIYCNSGNGGPNPNDCSSLASSVQNDGGLNLAAGWTYYYNWGSCQAYIVNTSSESQYECMDQVSFGGVVNYLAWNCQGNSNGGSYLGGSCHWYDKPASDGSKSKLLREKHDSTDCTSGDSLPMFPVSKYTFSCFKLYREAKREAEAEDIQVKSPIYLAVNGVDWLQGPHIYSIYADQKVFGEGRVAAFLMTGVLSAAVAAAVARKLADNYGRRLAYITLHVTYSISFLFILTDDIGILFIGRILGGTATTLLCTVFESWMVAEFIKVFPAEPETTARIIKDENYGQRSMELSPVHDVEKSSAPKLPRNSLRALLQGNLYDLRDFKDPATC</sequence>
<keyword evidence="5" id="KW-1003">Cell membrane</keyword>
<dbReference type="PANTHER" id="PTHR23516">
    <property type="entry name" value="SAM (S-ADENOSYL METHIONINE) TRANSPORTER"/>
    <property type="match status" value="1"/>
</dbReference>
<keyword evidence="13" id="KW-0732">Signal</keyword>
<organism evidence="14 15">
    <name type="scientific">Rhynchosporium graminicola</name>
    <dbReference type="NCBI Taxonomy" id="2792576"/>
    <lineage>
        <taxon>Eukaryota</taxon>
        <taxon>Fungi</taxon>
        <taxon>Dikarya</taxon>
        <taxon>Ascomycota</taxon>
        <taxon>Pezizomycotina</taxon>
        <taxon>Leotiomycetes</taxon>
        <taxon>Helotiales</taxon>
        <taxon>Ploettnerulaceae</taxon>
        <taxon>Rhynchosporium</taxon>
    </lineage>
</organism>
<feature type="chain" id="PRO_5009447260" description="Molybdate-anion transporter" evidence="13">
    <location>
        <begin position="21"/>
        <end position="413"/>
    </location>
</feature>
<evidence type="ECO:0000256" key="6">
    <source>
        <dbReference type="ARBA" id="ARBA00022692"/>
    </source>
</evidence>
<evidence type="ECO:0000256" key="2">
    <source>
        <dbReference type="ARBA" id="ARBA00004651"/>
    </source>
</evidence>
<name>A0A1E1LMK6_9HELO</name>
<dbReference type="InterPro" id="IPR008509">
    <property type="entry name" value="MOT2/MFSD5"/>
</dbReference>
<comment type="caution">
    <text evidence="14">The sequence shown here is derived from an EMBL/GenBank/DDBJ whole genome shotgun (WGS) entry which is preliminary data.</text>
</comment>
<keyword evidence="8" id="KW-0406">Ion transport</keyword>
<feature type="transmembrane region" description="Helical" evidence="12">
    <location>
        <begin position="268"/>
        <end position="285"/>
    </location>
</feature>
<dbReference type="SUPFAM" id="SSF103473">
    <property type="entry name" value="MFS general substrate transporter"/>
    <property type="match status" value="1"/>
</dbReference>
<evidence type="ECO:0000313" key="15">
    <source>
        <dbReference type="Proteomes" id="UP000178129"/>
    </source>
</evidence>
<comment type="function">
    <text evidence="1">Mediates high-affinity intracellular uptake of the rare oligo-element molybdenum.</text>
</comment>
<keyword evidence="7 12" id="KW-1133">Transmembrane helix</keyword>
<comment type="subcellular location">
    <subcellularLocation>
        <location evidence="2">Cell membrane</location>
        <topology evidence="2">Multi-pass membrane protein</topology>
    </subcellularLocation>
</comment>
<dbReference type="PANTHER" id="PTHR23516:SF1">
    <property type="entry name" value="MOLYBDATE-ANION TRANSPORTER"/>
    <property type="match status" value="1"/>
</dbReference>
<evidence type="ECO:0000256" key="12">
    <source>
        <dbReference type="SAM" id="Phobius"/>
    </source>
</evidence>
<evidence type="ECO:0000256" key="1">
    <source>
        <dbReference type="ARBA" id="ARBA00003019"/>
    </source>
</evidence>
<dbReference type="Pfam" id="PF05631">
    <property type="entry name" value="MFS_5"/>
    <property type="match status" value="1"/>
</dbReference>
<dbReference type="InterPro" id="IPR036259">
    <property type="entry name" value="MFS_trans_sf"/>
</dbReference>
<keyword evidence="15" id="KW-1185">Reference proteome</keyword>
<gene>
    <name evidence="14" type="ORF">RCO7_08686</name>
</gene>
<evidence type="ECO:0000256" key="9">
    <source>
        <dbReference type="ARBA" id="ARBA00023136"/>
    </source>
</evidence>
<dbReference type="AlphaFoldDB" id="A0A1E1LMK6"/>
<dbReference type="Proteomes" id="UP000178129">
    <property type="component" value="Unassembled WGS sequence"/>
</dbReference>
<feature type="transmembrane region" description="Helical" evidence="12">
    <location>
        <begin position="297"/>
        <end position="314"/>
    </location>
</feature>
<protein>
    <recommendedName>
        <fullName evidence="3">Molybdate-anion transporter</fullName>
    </recommendedName>
    <alternativeName>
        <fullName evidence="10">Major facilitator superfamily domain-containing protein 5</fullName>
    </alternativeName>
    <alternativeName>
        <fullName evidence="11">Molybdate transporter 2 homolog</fullName>
    </alternativeName>
</protein>
<keyword evidence="6 12" id="KW-0812">Transmembrane</keyword>
<keyword evidence="4" id="KW-0813">Transport</keyword>
<dbReference type="InParanoid" id="A0A1E1LMK6"/>
<proteinExistence type="predicted"/>
<keyword evidence="9 12" id="KW-0472">Membrane</keyword>
<dbReference type="EMBL" id="FJUW01000063">
    <property type="protein sequence ID" value="CZT11710.1"/>
    <property type="molecule type" value="Genomic_DNA"/>
</dbReference>
<evidence type="ECO:0000256" key="13">
    <source>
        <dbReference type="SAM" id="SignalP"/>
    </source>
</evidence>
<evidence type="ECO:0000313" key="14">
    <source>
        <dbReference type="EMBL" id="CZT11710.1"/>
    </source>
</evidence>
<dbReference type="GO" id="GO:0015098">
    <property type="term" value="F:molybdate ion transmembrane transporter activity"/>
    <property type="evidence" value="ECO:0007669"/>
    <property type="project" value="InterPro"/>
</dbReference>
<evidence type="ECO:0000256" key="3">
    <source>
        <dbReference type="ARBA" id="ARBA00021242"/>
    </source>
</evidence>
<evidence type="ECO:0000256" key="4">
    <source>
        <dbReference type="ARBA" id="ARBA00022448"/>
    </source>
</evidence>
<evidence type="ECO:0000256" key="8">
    <source>
        <dbReference type="ARBA" id="ARBA00023065"/>
    </source>
</evidence>
<evidence type="ECO:0000256" key="5">
    <source>
        <dbReference type="ARBA" id="ARBA00022475"/>
    </source>
</evidence>
<feature type="signal peptide" evidence="13">
    <location>
        <begin position="1"/>
        <end position="20"/>
    </location>
</feature>
<evidence type="ECO:0000256" key="7">
    <source>
        <dbReference type="ARBA" id="ARBA00022989"/>
    </source>
</evidence>
<feature type="transmembrane region" description="Helical" evidence="12">
    <location>
        <begin position="320"/>
        <end position="339"/>
    </location>
</feature>
<accession>A0A1E1LMK6</accession>
<reference evidence="15" key="1">
    <citation type="submission" date="2016-03" db="EMBL/GenBank/DDBJ databases">
        <authorList>
            <person name="Ploux O."/>
        </authorList>
    </citation>
    <scope>NUCLEOTIDE SEQUENCE [LARGE SCALE GENOMIC DNA]</scope>
    <source>
        <strain evidence="15">UK7</strain>
    </source>
</reference>
<dbReference type="GO" id="GO:0006811">
    <property type="term" value="P:monoatomic ion transport"/>
    <property type="evidence" value="ECO:0007669"/>
    <property type="project" value="UniProtKB-KW"/>
</dbReference>
<evidence type="ECO:0000256" key="11">
    <source>
        <dbReference type="ARBA" id="ARBA00032555"/>
    </source>
</evidence>